<evidence type="ECO:0000256" key="3">
    <source>
        <dbReference type="ARBA" id="ARBA00022807"/>
    </source>
</evidence>
<dbReference type="InterPro" id="IPR038765">
    <property type="entry name" value="Papain-like_cys_pep_sf"/>
</dbReference>
<evidence type="ECO:0000259" key="4">
    <source>
        <dbReference type="Pfam" id="PF00112"/>
    </source>
</evidence>
<dbReference type="Pfam" id="PF00112">
    <property type="entry name" value="Peptidase_C1"/>
    <property type="match status" value="1"/>
</dbReference>
<comment type="caution">
    <text evidence="5">The sequence shown here is derived from an EMBL/GenBank/DDBJ whole genome shotgun (WGS) entry which is preliminary data.</text>
</comment>
<keyword evidence="2" id="KW-0378">Hydrolase</keyword>
<dbReference type="GO" id="GO:0008234">
    <property type="term" value="F:cysteine-type peptidase activity"/>
    <property type="evidence" value="ECO:0007669"/>
    <property type="project" value="UniProtKB-KW"/>
</dbReference>
<dbReference type="PROSITE" id="PS00139">
    <property type="entry name" value="THIOL_PROTEASE_CYS"/>
    <property type="match status" value="1"/>
</dbReference>
<organism evidence="5 6">
    <name type="scientific">Gnathostoma spinigerum</name>
    <dbReference type="NCBI Taxonomy" id="75299"/>
    <lineage>
        <taxon>Eukaryota</taxon>
        <taxon>Metazoa</taxon>
        <taxon>Ecdysozoa</taxon>
        <taxon>Nematoda</taxon>
        <taxon>Chromadorea</taxon>
        <taxon>Rhabditida</taxon>
        <taxon>Spirurina</taxon>
        <taxon>Gnathostomatomorpha</taxon>
        <taxon>Gnathostomatoidea</taxon>
        <taxon>Gnathostomatidae</taxon>
        <taxon>Gnathostoma</taxon>
    </lineage>
</organism>
<evidence type="ECO:0000256" key="1">
    <source>
        <dbReference type="ARBA" id="ARBA00022670"/>
    </source>
</evidence>
<keyword evidence="6" id="KW-1185">Reference proteome</keyword>
<dbReference type="InterPro" id="IPR000169">
    <property type="entry name" value="Pept_cys_AS"/>
</dbReference>
<feature type="domain" description="Peptidase C1A papain C-terminal" evidence="4">
    <location>
        <begin position="26"/>
        <end position="90"/>
    </location>
</feature>
<dbReference type="AlphaFoldDB" id="A0ABD6EZ06"/>
<dbReference type="GO" id="GO:0006508">
    <property type="term" value="P:proteolysis"/>
    <property type="evidence" value="ECO:0007669"/>
    <property type="project" value="UniProtKB-KW"/>
</dbReference>
<gene>
    <name evidence="5" type="ORF">AB6A40_009027</name>
</gene>
<dbReference type="SUPFAM" id="SSF54001">
    <property type="entry name" value="Cysteine proteinases"/>
    <property type="match status" value="1"/>
</dbReference>
<evidence type="ECO:0000313" key="5">
    <source>
        <dbReference type="EMBL" id="MFH4982318.1"/>
    </source>
</evidence>
<name>A0ABD6EZ06_9BILA</name>
<protein>
    <recommendedName>
        <fullName evidence="4">Peptidase C1A papain C-terminal domain-containing protein</fullName>
    </recommendedName>
</protein>
<keyword evidence="3" id="KW-0788">Thiol protease</keyword>
<dbReference type="EMBL" id="JBGFUD010008999">
    <property type="protein sequence ID" value="MFH4982318.1"/>
    <property type="molecule type" value="Genomic_DNA"/>
</dbReference>
<reference evidence="5 6" key="1">
    <citation type="submission" date="2024-08" db="EMBL/GenBank/DDBJ databases">
        <title>Gnathostoma spinigerum genome.</title>
        <authorList>
            <person name="Gonzalez-Bertolin B."/>
            <person name="Monzon S."/>
            <person name="Zaballos A."/>
            <person name="Jimenez P."/>
            <person name="Dekumyoy P."/>
            <person name="Varona S."/>
            <person name="Cuesta I."/>
            <person name="Sumanam S."/>
            <person name="Adisakwattana P."/>
            <person name="Gasser R.B."/>
            <person name="Hernandez-Gonzalez A."/>
            <person name="Young N.D."/>
            <person name="Perteguer M.J."/>
        </authorList>
    </citation>
    <scope>NUCLEOTIDE SEQUENCE [LARGE SCALE GENOMIC DNA]</scope>
    <source>
        <strain evidence="5">AL3</strain>
        <tissue evidence="5">Liver</tissue>
    </source>
</reference>
<evidence type="ECO:0000256" key="2">
    <source>
        <dbReference type="ARBA" id="ARBA00022801"/>
    </source>
</evidence>
<keyword evidence="1" id="KW-0645">Protease</keyword>
<evidence type="ECO:0000313" key="6">
    <source>
        <dbReference type="Proteomes" id="UP001608902"/>
    </source>
</evidence>
<sequence length="110" mass="12405">MDPKYLKTPPNTNSDRAPLTDFKIEIPKQFDAREKWPYCKSLWEIRDQSKCGSCWAIASAEVITDRMCIATSGSVQVPMSAIDIVSCCDFCGYKFVSLSLRLLRYGGVLK</sequence>
<proteinExistence type="predicted"/>
<dbReference type="Proteomes" id="UP001608902">
    <property type="component" value="Unassembled WGS sequence"/>
</dbReference>
<dbReference type="InterPro" id="IPR000668">
    <property type="entry name" value="Peptidase_C1A_C"/>
</dbReference>
<dbReference type="Gene3D" id="3.90.70.10">
    <property type="entry name" value="Cysteine proteinases"/>
    <property type="match status" value="1"/>
</dbReference>
<accession>A0ABD6EZ06</accession>